<dbReference type="AlphaFoldDB" id="X0T0S2"/>
<dbReference type="GO" id="GO:0045881">
    <property type="term" value="P:positive regulation of sporulation resulting in formation of a cellular spore"/>
    <property type="evidence" value="ECO:0007669"/>
    <property type="project" value="TreeGrafter"/>
</dbReference>
<protein>
    <recommendedName>
        <fullName evidence="1">ParB-like N-terminal domain-containing protein</fullName>
    </recommendedName>
</protein>
<dbReference type="PANTHER" id="PTHR33375:SF1">
    <property type="entry name" value="CHROMOSOME-PARTITIONING PROTEIN PARB-RELATED"/>
    <property type="match status" value="1"/>
</dbReference>
<dbReference type="Pfam" id="PF02195">
    <property type="entry name" value="ParB_N"/>
    <property type="match status" value="1"/>
</dbReference>
<feature type="non-terminal residue" evidence="2">
    <location>
        <position position="126"/>
    </location>
</feature>
<proteinExistence type="predicted"/>
<dbReference type="InterPro" id="IPR036086">
    <property type="entry name" value="ParB/Sulfiredoxin_sf"/>
</dbReference>
<dbReference type="InterPro" id="IPR003115">
    <property type="entry name" value="ParB_N"/>
</dbReference>
<accession>X0T0S2</accession>
<sequence length="126" mass="14722">MKQQNNTVISISEIKSRRRHRKDLGDIESLAQSIDERGLLQPIAIDEDNRLIAGRRRIAAFKHLGRDEIPVFRINNFKELVEYLKAERDENVCRKEFALTEIVALGRDLESYERKEAKKRMMSGKP</sequence>
<evidence type="ECO:0000259" key="1">
    <source>
        <dbReference type="SMART" id="SM00470"/>
    </source>
</evidence>
<feature type="domain" description="ParB-like N-terminal" evidence="1">
    <location>
        <begin position="7"/>
        <end position="92"/>
    </location>
</feature>
<dbReference type="EMBL" id="BARS01016383">
    <property type="protein sequence ID" value="GAF86859.1"/>
    <property type="molecule type" value="Genomic_DNA"/>
</dbReference>
<organism evidence="2">
    <name type="scientific">marine sediment metagenome</name>
    <dbReference type="NCBI Taxonomy" id="412755"/>
    <lineage>
        <taxon>unclassified sequences</taxon>
        <taxon>metagenomes</taxon>
        <taxon>ecological metagenomes</taxon>
    </lineage>
</organism>
<evidence type="ECO:0000313" key="2">
    <source>
        <dbReference type="EMBL" id="GAF86859.1"/>
    </source>
</evidence>
<dbReference type="SMART" id="SM00470">
    <property type="entry name" value="ParB"/>
    <property type="match status" value="1"/>
</dbReference>
<dbReference type="InterPro" id="IPR050336">
    <property type="entry name" value="Chromosome_partition/occlusion"/>
</dbReference>
<dbReference type="Gene3D" id="3.90.1530.10">
    <property type="entry name" value="Conserved hypothetical protein from pyrococcus furiosus pfu- 392566-001, ParB domain"/>
    <property type="match status" value="1"/>
</dbReference>
<reference evidence="2" key="1">
    <citation type="journal article" date="2014" name="Front. Microbiol.">
        <title>High frequency of phylogenetically diverse reductive dehalogenase-homologous genes in deep subseafloor sedimentary metagenomes.</title>
        <authorList>
            <person name="Kawai M."/>
            <person name="Futagami T."/>
            <person name="Toyoda A."/>
            <person name="Takaki Y."/>
            <person name="Nishi S."/>
            <person name="Hori S."/>
            <person name="Arai W."/>
            <person name="Tsubouchi T."/>
            <person name="Morono Y."/>
            <person name="Uchiyama I."/>
            <person name="Ito T."/>
            <person name="Fujiyama A."/>
            <person name="Inagaki F."/>
            <person name="Takami H."/>
        </authorList>
    </citation>
    <scope>NUCLEOTIDE SEQUENCE</scope>
    <source>
        <strain evidence="2">Expedition CK06-06</strain>
    </source>
</reference>
<dbReference type="GO" id="GO:0007059">
    <property type="term" value="P:chromosome segregation"/>
    <property type="evidence" value="ECO:0007669"/>
    <property type="project" value="TreeGrafter"/>
</dbReference>
<dbReference type="SUPFAM" id="SSF110849">
    <property type="entry name" value="ParB/Sulfiredoxin"/>
    <property type="match status" value="1"/>
</dbReference>
<name>X0T0S2_9ZZZZ</name>
<dbReference type="PANTHER" id="PTHR33375">
    <property type="entry name" value="CHROMOSOME-PARTITIONING PROTEIN PARB-RELATED"/>
    <property type="match status" value="1"/>
</dbReference>
<dbReference type="GO" id="GO:0005694">
    <property type="term" value="C:chromosome"/>
    <property type="evidence" value="ECO:0007669"/>
    <property type="project" value="TreeGrafter"/>
</dbReference>
<gene>
    <name evidence="2" type="ORF">S01H1_26967</name>
</gene>
<comment type="caution">
    <text evidence="2">The sequence shown here is derived from an EMBL/GenBank/DDBJ whole genome shotgun (WGS) entry which is preliminary data.</text>
</comment>